<dbReference type="PANTHER" id="PTHR11627">
    <property type="entry name" value="FRUCTOSE-BISPHOSPHATE ALDOLASE"/>
    <property type="match status" value="1"/>
</dbReference>
<evidence type="ECO:0000313" key="10">
    <source>
        <dbReference type="Proteomes" id="UP000535937"/>
    </source>
</evidence>
<gene>
    <name evidence="9" type="ORF">FHS09_002530</name>
</gene>
<organism evidence="9 10">
    <name type="scientific">Microbulbifer rhizosphaerae</name>
    <dbReference type="NCBI Taxonomy" id="1562603"/>
    <lineage>
        <taxon>Bacteria</taxon>
        <taxon>Pseudomonadati</taxon>
        <taxon>Pseudomonadota</taxon>
        <taxon>Gammaproteobacteria</taxon>
        <taxon>Cellvibrionales</taxon>
        <taxon>Microbulbiferaceae</taxon>
        <taxon>Microbulbifer</taxon>
    </lineage>
</organism>
<dbReference type="Proteomes" id="UP000535937">
    <property type="component" value="Unassembled WGS sequence"/>
</dbReference>
<dbReference type="RefSeq" id="WP_183460343.1">
    <property type="nucleotide sequence ID" value="NZ_JACHWZ010000011.1"/>
</dbReference>
<name>A0A7W4ZAW2_9GAMM</name>
<dbReference type="NCBIfam" id="NF033379">
    <property type="entry name" value="FrucBisAld_I"/>
    <property type="match status" value="1"/>
</dbReference>
<accession>A0A7W4ZAW2</accession>
<dbReference type="SUPFAM" id="SSF51569">
    <property type="entry name" value="Aldolase"/>
    <property type="match status" value="1"/>
</dbReference>
<evidence type="ECO:0000256" key="5">
    <source>
        <dbReference type="ARBA" id="ARBA00023152"/>
    </source>
</evidence>
<dbReference type="CDD" id="cd00948">
    <property type="entry name" value="FBP_aldolase_I_a"/>
    <property type="match status" value="1"/>
</dbReference>
<protein>
    <recommendedName>
        <fullName evidence="8">Probable fructose-bisphosphate aldolase class 1</fullName>
        <ecNumber evidence="4">4.1.2.13</ecNumber>
    </recommendedName>
    <alternativeName>
        <fullName evidence="7">Fructose-bisphosphate aldolase class I</fullName>
    </alternativeName>
</protein>
<keyword evidence="6 9" id="KW-0456">Lyase</keyword>
<evidence type="ECO:0000256" key="2">
    <source>
        <dbReference type="ARBA" id="ARBA00004714"/>
    </source>
</evidence>
<dbReference type="GO" id="GO:0004332">
    <property type="term" value="F:fructose-bisphosphate aldolase activity"/>
    <property type="evidence" value="ECO:0007669"/>
    <property type="project" value="UniProtKB-EC"/>
</dbReference>
<dbReference type="EMBL" id="JACHWZ010000011">
    <property type="protein sequence ID" value="MBB3061690.1"/>
    <property type="molecule type" value="Genomic_DNA"/>
</dbReference>
<comment type="pathway">
    <text evidence="2">Carbohydrate degradation; glycolysis; D-glyceraldehyde 3-phosphate and glycerone phosphate from D-glucose: step 4/4.</text>
</comment>
<dbReference type="Gene3D" id="3.20.20.70">
    <property type="entry name" value="Aldolase class I"/>
    <property type="match status" value="1"/>
</dbReference>
<keyword evidence="10" id="KW-1185">Reference proteome</keyword>
<dbReference type="Pfam" id="PF00274">
    <property type="entry name" value="Glycolytic"/>
    <property type="match status" value="1"/>
</dbReference>
<comment type="catalytic activity">
    <reaction evidence="1">
        <text>beta-D-fructose 1,6-bisphosphate = D-glyceraldehyde 3-phosphate + dihydroxyacetone phosphate</text>
        <dbReference type="Rhea" id="RHEA:14729"/>
        <dbReference type="ChEBI" id="CHEBI:32966"/>
        <dbReference type="ChEBI" id="CHEBI:57642"/>
        <dbReference type="ChEBI" id="CHEBI:59776"/>
        <dbReference type="EC" id="4.1.2.13"/>
    </reaction>
</comment>
<evidence type="ECO:0000313" key="9">
    <source>
        <dbReference type="EMBL" id="MBB3061690.1"/>
    </source>
</evidence>
<evidence type="ECO:0000256" key="8">
    <source>
        <dbReference type="ARBA" id="ARBA00072515"/>
    </source>
</evidence>
<dbReference type="EC" id="4.1.2.13" evidence="4"/>
<dbReference type="GO" id="GO:0006096">
    <property type="term" value="P:glycolytic process"/>
    <property type="evidence" value="ECO:0007669"/>
    <property type="project" value="UniProtKB-UniPathway"/>
</dbReference>
<evidence type="ECO:0000256" key="4">
    <source>
        <dbReference type="ARBA" id="ARBA00013068"/>
    </source>
</evidence>
<dbReference type="AlphaFoldDB" id="A0A7W4ZAW2"/>
<comment type="similarity">
    <text evidence="3">Belongs to the class I fructose-bisphosphate aldolase family.</text>
</comment>
<evidence type="ECO:0000256" key="3">
    <source>
        <dbReference type="ARBA" id="ARBA00010387"/>
    </source>
</evidence>
<keyword evidence="5" id="KW-0324">Glycolysis</keyword>
<evidence type="ECO:0000256" key="7">
    <source>
        <dbReference type="ARBA" id="ARBA00029799"/>
    </source>
</evidence>
<dbReference type="InterPro" id="IPR000741">
    <property type="entry name" value="FBA_I"/>
</dbReference>
<proteinExistence type="inferred from homology"/>
<dbReference type="FunFam" id="3.20.20.70:FF:000140">
    <property type="entry name" value="Fructose-bisphosphate aldolase"/>
    <property type="match status" value="1"/>
</dbReference>
<dbReference type="UniPathway" id="UPA00109">
    <property type="reaction ID" value="UER00183"/>
</dbReference>
<sequence>MSVNEEMQSTIADMVDGRRGILAADESNGTIAKRFDSVGVESTEEHRRFYRSLLLSTEGLGEYISGVILFEETLGQADDSGTSLLQLAAKQGIVPGIKVDKGKGPLPGAPGDMITYGLDGLAERLDGYKEQGARFAKWREVYPITPENPTRLGLTANAEMLARYAAVCQSRGVVPIVEPEVLIDGNHSIQRSAEVNEQVWHAVFHALHQHGVMLELMILKPSMVTPGKECAKAPAEQVAEYTMRSLRRAVPAAVPSINFLSGGQGPEEATINLNALNQLWHAPWQLSFSYGRALQESALKAWQGVAENGPAAQQALLKRAELNHLAMLGEYQEGLERE</sequence>
<dbReference type="InterPro" id="IPR013785">
    <property type="entry name" value="Aldolase_TIM"/>
</dbReference>
<reference evidence="9 10" key="1">
    <citation type="submission" date="2020-08" db="EMBL/GenBank/DDBJ databases">
        <title>Genomic Encyclopedia of Type Strains, Phase III (KMG-III): the genomes of soil and plant-associated and newly described type strains.</title>
        <authorList>
            <person name="Whitman W."/>
        </authorList>
    </citation>
    <scope>NUCLEOTIDE SEQUENCE [LARGE SCALE GENOMIC DNA]</scope>
    <source>
        <strain evidence="9 10">CECT 8799</strain>
    </source>
</reference>
<evidence type="ECO:0000256" key="6">
    <source>
        <dbReference type="ARBA" id="ARBA00023239"/>
    </source>
</evidence>
<evidence type="ECO:0000256" key="1">
    <source>
        <dbReference type="ARBA" id="ARBA00000441"/>
    </source>
</evidence>
<comment type="caution">
    <text evidence="9">The sequence shown here is derived from an EMBL/GenBank/DDBJ whole genome shotgun (WGS) entry which is preliminary data.</text>
</comment>